<protein>
    <submittedName>
        <fullName evidence="2">Uncharacterized protein</fullName>
    </submittedName>
</protein>
<gene>
    <name evidence="2" type="ORF">C7389_13910</name>
</gene>
<dbReference type="AlphaFoldDB" id="A0A4R6DFS3"/>
<organism evidence="2 3">
    <name type="scientific">Azoarcus indigens</name>
    <dbReference type="NCBI Taxonomy" id="29545"/>
    <lineage>
        <taxon>Bacteria</taxon>
        <taxon>Pseudomonadati</taxon>
        <taxon>Pseudomonadota</taxon>
        <taxon>Betaproteobacteria</taxon>
        <taxon>Rhodocyclales</taxon>
        <taxon>Zoogloeaceae</taxon>
        <taxon>Azoarcus</taxon>
    </lineage>
</organism>
<evidence type="ECO:0000313" key="2">
    <source>
        <dbReference type="EMBL" id="TDN43525.1"/>
    </source>
</evidence>
<dbReference type="Proteomes" id="UP000295129">
    <property type="component" value="Unassembled WGS sequence"/>
</dbReference>
<feature type="compositionally biased region" description="Polar residues" evidence="1">
    <location>
        <begin position="9"/>
        <end position="21"/>
    </location>
</feature>
<feature type="region of interest" description="Disordered" evidence="1">
    <location>
        <begin position="1"/>
        <end position="39"/>
    </location>
</feature>
<dbReference type="EMBL" id="SNVV01000039">
    <property type="protein sequence ID" value="TDN43525.1"/>
    <property type="molecule type" value="Genomic_DNA"/>
</dbReference>
<reference evidence="2 3" key="1">
    <citation type="submission" date="2019-03" db="EMBL/GenBank/DDBJ databases">
        <title>Genomic Encyclopedia of Type Strains, Phase IV (KMG-IV): sequencing the most valuable type-strain genomes for metagenomic binning, comparative biology and taxonomic classification.</title>
        <authorList>
            <person name="Goeker M."/>
        </authorList>
    </citation>
    <scope>NUCLEOTIDE SEQUENCE [LARGE SCALE GENOMIC DNA]</scope>
    <source>
        <strain evidence="2 3">DSM 12121</strain>
    </source>
</reference>
<evidence type="ECO:0000313" key="3">
    <source>
        <dbReference type="Proteomes" id="UP000295129"/>
    </source>
</evidence>
<name>A0A4R6DFS3_9RHOO</name>
<proteinExistence type="predicted"/>
<evidence type="ECO:0000256" key="1">
    <source>
        <dbReference type="SAM" id="MobiDB-lite"/>
    </source>
</evidence>
<sequence>MADHDLAPSGTQTIAYAQPPQQGCLKTMRRDGSEEISHG</sequence>
<comment type="caution">
    <text evidence="2">The sequence shown here is derived from an EMBL/GenBank/DDBJ whole genome shotgun (WGS) entry which is preliminary data.</text>
</comment>
<accession>A0A4R6DFS3</accession>
<feature type="compositionally biased region" description="Basic and acidic residues" evidence="1">
    <location>
        <begin position="28"/>
        <end position="39"/>
    </location>
</feature>
<keyword evidence="3" id="KW-1185">Reference proteome</keyword>